<comment type="caution">
    <text evidence="1">The sequence shown here is derived from an EMBL/GenBank/DDBJ whole genome shotgun (WGS) entry which is preliminary data.</text>
</comment>
<evidence type="ECO:0000313" key="2">
    <source>
        <dbReference type="Proteomes" id="UP000789920"/>
    </source>
</evidence>
<dbReference type="EMBL" id="CAJVQC010094640">
    <property type="protein sequence ID" value="CAG8827934.1"/>
    <property type="molecule type" value="Genomic_DNA"/>
</dbReference>
<accession>A0ACA9S7H3</accession>
<keyword evidence="2" id="KW-1185">Reference proteome</keyword>
<evidence type="ECO:0000313" key="1">
    <source>
        <dbReference type="EMBL" id="CAG8827934.1"/>
    </source>
</evidence>
<organism evidence="1 2">
    <name type="scientific">Racocetra persica</name>
    <dbReference type="NCBI Taxonomy" id="160502"/>
    <lineage>
        <taxon>Eukaryota</taxon>
        <taxon>Fungi</taxon>
        <taxon>Fungi incertae sedis</taxon>
        <taxon>Mucoromycota</taxon>
        <taxon>Glomeromycotina</taxon>
        <taxon>Glomeromycetes</taxon>
        <taxon>Diversisporales</taxon>
        <taxon>Gigasporaceae</taxon>
        <taxon>Racocetra</taxon>
    </lineage>
</organism>
<reference evidence="1" key="1">
    <citation type="submission" date="2021-06" db="EMBL/GenBank/DDBJ databases">
        <authorList>
            <person name="Kallberg Y."/>
            <person name="Tangrot J."/>
            <person name="Rosling A."/>
        </authorList>
    </citation>
    <scope>NUCLEOTIDE SEQUENCE</scope>
    <source>
        <strain evidence="1">MA461A</strain>
    </source>
</reference>
<name>A0ACA9S7H3_9GLOM</name>
<feature type="non-terminal residue" evidence="1">
    <location>
        <position position="160"/>
    </location>
</feature>
<feature type="non-terminal residue" evidence="1">
    <location>
        <position position="1"/>
    </location>
</feature>
<dbReference type="Proteomes" id="UP000789920">
    <property type="component" value="Unassembled WGS sequence"/>
</dbReference>
<proteinExistence type="predicted"/>
<gene>
    <name evidence="1" type="ORF">RPERSI_LOCUS27106</name>
</gene>
<sequence>VLLLVLLLDFLIGIVIGTTIRFSSCCVVSYIFPVGSLACFFGGSLACFFSGGFVYFFSGGLACFFGSGSARFFASGIACFFDGSLALFFGSESAYFFGSGFLLTFYTMFAIICACIVCWWLRFDGVVIFWYTIVSSLSWFFAVALMLFSIVGVYDFAMVF</sequence>
<protein>
    <submittedName>
        <fullName evidence="1">32261_t:CDS:1</fullName>
    </submittedName>
</protein>